<feature type="compositionally biased region" description="Basic residues" evidence="1">
    <location>
        <begin position="1"/>
        <end position="19"/>
    </location>
</feature>
<organism evidence="2 3">
    <name type="scientific">Leisingera daeponensis</name>
    <dbReference type="NCBI Taxonomy" id="405746"/>
    <lineage>
        <taxon>Bacteria</taxon>
        <taxon>Pseudomonadati</taxon>
        <taxon>Pseudomonadota</taxon>
        <taxon>Alphaproteobacteria</taxon>
        <taxon>Rhodobacterales</taxon>
        <taxon>Roseobacteraceae</taxon>
        <taxon>Leisingera</taxon>
    </lineage>
</organism>
<dbReference type="InterPro" id="IPR045386">
    <property type="entry name" value="DUF6525"/>
</dbReference>
<proteinExistence type="predicted"/>
<name>A0ABS7NHG1_9RHOB</name>
<reference evidence="2 3" key="1">
    <citation type="submission" date="2021-06" db="EMBL/GenBank/DDBJ databases">
        <title>50 bacteria genomes isolated from Dapeng, Shenzhen, China.</title>
        <authorList>
            <person name="Zheng W."/>
            <person name="Yu S."/>
            <person name="Huang Y."/>
        </authorList>
    </citation>
    <scope>NUCLEOTIDE SEQUENCE [LARGE SCALE GENOMIC DNA]</scope>
    <source>
        <strain evidence="2 3">DP1N14-2</strain>
    </source>
</reference>
<feature type="region of interest" description="Disordered" evidence="1">
    <location>
        <begin position="1"/>
        <end position="25"/>
    </location>
</feature>
<keyword evidence="3" id="KW-1185">Reference proteome</keyword>
<evidence type="ECO:0000313" key="3">
    <source>
        <dbReference type="Proteomes" id="UP000766629"/>
    </source>
</evidence>
<evidence type="ECO:0000313" key="2">
    <source>
        <dbReference type="EMBL" id="MBY6139551.1"/>
    </source>
</evidence>
<sequence>MADRRPRRNLNSRLKRRRRAGDPMQAYDALPPGLRQWLAAACLPWSPASALRIWIKAGGSRDPAAAAARLDAAEQAMLERDARVWAVRD</sequence>
<gene>
    <name evidence="2" type="ORF">KUV26_08920</name>
</gene>
<dbReference type="EMBL" id="JAHVJA010000003">
    <property type="protein sequence ID" value="MBY6139551.1"/>
    <property type="molecule type" value="Genomic_DNA"/>
</dbReference>
<comment type="caution">
    <text evidence="2">The sequence shown here is derived from an EMBL/GenBank/DDBJ whole genome shotgun (WGS) entry which is preliminary data.</text>
</comment>
<evidence type="ECO:0000256" key="1">
    <source>
        <dbReference type="SAM" id="MobiDB-lite"/>
    </source>
</evidence>
<dbReference type="RefSeq" id="WP_222508090.1">
    <property type="nucleotide sequence ID" value="NZ_JAHVJA010000003.1"/>
</dbReference>
<dbReference type="Pfam" id="PF20135">
    <property type="entry name" value="DUF6525"/>
    <property type="match status" value="1"/>
</dbReference>
<accession>A0ABS7NHG1</accession>
<protein>
    <submittedName>
        <fullName evidence="2">Uncharacterized protein</fullName>
    </submittedName>
</protein>
<dbReference type="Proteomes" id="UP000766629">
    <property type="component" value="Unassembled WGS sequence"/>
</dbReference>